<dbReference type="RefSeq" id="WP_013504936.1">
    <property type="nucleotide sequence ID" value="NC_014836.1"/>
</dbReference>
<dbReference type="Gene3D" id="1.10.3210.10">
    <property type="entry name" value="Hypothetical protein af1432"/>
    <property type="match status" value="1"/>
</dbReference>
<organism evidence="4 5">
    <name type="scientific">Desulfurispirillum indicum (strain ATCC BAA-1389 / DSM 22839 / S5)</name>
    <dbReference type="NCBI Taxonomy" id="653733"/>
    <lineage>
        <taxon>Bacteria</taxon>
        <taxon>Pseudomonadati</taxon>
        <taxon>Chrysiogenota</taxon>
        <taxon>Chrysiogenia</taxon>
        <taxon>Chrysiogenales</taxon>
        <taxon>Chrysiogenaceae</taxon>
        <taxon>Desulfurispirillum</taxon>
    </lineage>
</organism>
<evidence type="ECO:0000259" key="3">
    <source>
        <dbReference type="PROSITE" id="PS51832"/>
    </source>
</evidence>
<dbReference type="Pfam" id="PF13487">
    <property type="entry name" value="HD_5"/>
    <property type="match status" value="1"/>
</dbReference>
<dbReference type="SUPFAM" id="SSF109604">
    <property type="entry name" value="HD-domain/PDEase-like"/>
    <property type="match status" value="1"/>
</dbReference>
<dbReference type="Proteomes" id="UP000002572">
    <property type="component" value="Chromosome"/>
</dbReference>
<dbReference type="AlphaFoldDB" id="E6W6P7"/>
<accession>E6W6P7</accession>
<dbReference type="SMART" id="SM00471">
    <property type="entry name" value="HDc"/>
    <property type="match status" value="1"/>
</dbReference>
<feature type="transmembrane region" description="Helical" evidence="1">
    <location>
        <begin position="176"/>
        <end position="197"/>
    </location>
</feature>
<dbReference type="Pfam" id="PF00672">
    <property type="entry name" value="HAMP"/>
    <property type="match status" value="1"/>
</dbReference>
<dbReference type="OrthoDB" id="9769359at2"/>
<dbReference type="CDD" id="cd06225">
    <property type="entry name" value="HAMP"/>
    <property type="match status" value="1"/>
</dbReference>
<keyword evidence="4" id="KW-0378">Hydrolase</keyword>
<dbReference type="Gene3D" id="6.10.340.10">
    <property type="match status" value="1"/>
</dbReference>
<dbReference type="eggNOG" id="COG3437">
    <property type="taxonomic scope" value="Bacteria"/>
</dbReference>
<dbReference type="InterPro" id="IPR052020">
    <property type="entry name" value="Cyclic_di-GMP/3'3'-cGAMP_PDE"/>
</dbReference>
<dbReference type="InterPro" id="IPR003660">
    <property type="entry name" value="HAMP_dom"/>
</dbReference>
<keyword evidence="1" id="KW-0812">Transmembrane</keyword>
<dbReference type="PROSITE" id="PS51832">
    <property type="entry name" value="HD_GYP"/>
    <property type="match status" value="1"/>
</dbReference>
<dbReference type="InParanoid" id="E6W6P7"/>
<dbReference type="PANTHER" id="PTHR45228">
    <property type="entry name" value="CYCLIC DI-GMP PHOSPHODIESTERASE TM_0186-RELATED"/>
    <property type="match status" value="1"/>
</dbReference>
<dbReference type="InterPro" id="IPR037522">
    <property type="entry name" value="HD_GYP_dom"/>
</dbReference>
<keyword evidence="5" id="KW-1185">Reference proteome</keyword>
<dbReference type="PANTHER" id="PTHR45228:SF1">
    <property type="entry name" value="CYCLIC DI-GMP PHOSPHODIESTERASE TM_0186"/>
    <property type="match status" value="1"/>
</dbReference>
<reference evidence="4 5" key="1">
    <citation type="submission" date="2010-12" db="EMBL/GenBank/DDBJ databases">
        <title>Complete sequence of Desulfurispirillum indicum S5.</title>
        <authorList>
            <consortium name="US DOE Joint Genome Institute"/>
            <person name="Lucas S."/>
            <person name="Copeland A."/>
            <person name="Lapidus A."/>
            <person name="Cheng J.-F."/>
            <person name="Goodwin L."/>
            <person name="Pitluck S."/>
            <person name="Chertkov O."/>
            <person name="Held B."/>
            <person name="Detter J.C."/>
            <person name="Han C."/>
            <person name="Tapia R."/>
            <person name="Land M."/>
            <person name="Hauser L."/>
            <person name="Kyrpides N."/>
            <person name="Ivanova N."/>
            <person name="Mikhailova N."/>
            <person name="Haggblom M."/>
            <person name="Rauschenbach I."/>
            <person name="Bini E."/>
            <person name="Woyke T."/>
        </authorList>
    </citation>
    <scope>NUCLEOTIDE SEQUENCE [LARGE SCALE GENOMIC DNA]</scope>
    <source>
        <strain evidence="5">ATCC BAA-1389 / DSM 22839 / S5</strain>
    </source>
</reference>
<dbReference type="SMART" id="SM00304">
    <property type="entry name" value="HAMP"/>
    <property type="match status" value="1"/>
</dbReference>
<dbReference type="STRING" id="653733.Selin_0291"/>
<sequence>MRLYFSLQELRISHKIFFLFCLFYLLAALSHFAIIRNAEQGELLQNARVVGQLLSSETWWSMEPGKVFRQPATMDSPSQSSQNYYYLPIESVRSQDVGDFPGATLLEHLDLQRGGEYYEFHNHSFHYITSLHVPSQAVLTFPEDNRVYTAGEIHGVLYVALPQNPPLKTIISNLSATHIALTFGAALLFYLFARFIILNPIYNLFQAANRITHTKDFSTRIPCRSRRGREGQLPQDEITALGQSFNRMIDEINISYRKLERSQLNIIEILGYVAEFRDKETGNHIRRVSEYATTLARHAGLSDEECTLIRHASPMHDIGKVGISDEILNKKGKLNHEEFELVKQHTTLGGNILRAQEGTEEIILVARIIALEHHEWWNGHGYPHGKKGEEISFYGRIVAIADVFDALTSRRPYKDEWDIAESVNYIREMKGIQFDPNLVDLLLENLSDMLEIKRIYSDTAPETGTGR</sequence>
<evidence type="ECO:0000313" key="5">
    <source>
        <dbReference type="Proteomes" id="UP000002572"/>
    </source>
</evidence>
<gene>
    <name evidence="4" type="ordered locus">Selin_0291</name>
</gene>
<evidence type="ECO:0000256" key="1">
    <source>
        <dbReference type="SAM" id="Phobius"/>
    </source>
</evidence>
<dbReference type="CDD" id="cd00077">
    <property type="entry name" value="HDc"/>
    <property type="match status" value="1"/>
</dbReference>
<keyword evidence="1" id="KW-0472">Membrane</keyword>
<protein>
    <submittedName>
        <fullName evidence="4">Metal-dependent phosphohydrolase HD sub domain</fullName>
    </submittedName>
</protein>
<feature type="domain" description="HD-GYP" evidence="3">
    <location>
        <begin position="259"/>
        <end position="458"/>
    </location>
</feature>
<name>E6W6P7_DESIS</name>
<keyword evidence="1" id="KW-1133">Transmembrane helix</keyword>
<dbReference type="InterPro" id="IPR003607">
    <property type="entry name" value="HD/PDEase_dom"/>
</dbReference>
<feature type="domain" description="HAMP" evidence="2">
    <location>
        <begin position="195"/>
        <end position="257"/>
    </location>
</feature>
<proteinExistence type="predicted"/>
<dbReference type="GO" id="GO:0016787">
    <property type="term" value="F:hydrolase activity"/>
    <property type="evidence" value="ECO:0007669"/>
    <property type="project" value="UniProtKB-KW"/>
</dbReference>
<dbReference type="PROSITE" id="PS50885">
    <property type="entry name" value="HAMP"/>
    <property type="match status" value="1"/>
</dbReference>
<dbReference type="HOGENOM" id="CLU_584912_0_0_0"/>
<dbReference type="EMBL" id="CP002432">
    <property type="protein sequence ID" value="ADU65047.1"/>
    <property type="molecule type" value="Genomic_DNA"/>
</dbReference>
<evidence type="ECO:0000313" key="4">
    <source>
        <dbReference type="EMBL" id="ADU65047.1"/>
    </source>
</evidence>
<dbReference type="GO" id="GO:0007165">
    <property type="term" value="P:signal transduction"/>
    <property type="evidence" value="ECO:0007669"/>
    <property type="project" value="InterPro"/>
</dbReference>
<dbReference type="GO" id="GO:0016020">
    <property type="term" value="C:membrane"/>
    <property type="evidence" value="ECO:0007669"/>
    <property type="project" value="InterPro"/>
</dbReference>
<dbReference type="KEGG" id="din:Selin_0291"/>
<evidence type="ECO:0000259" key="2">
    <source>
        <dbReference type="PROSITE" id="PS50885"/>
    </source>
</evidence>